<dbReference type="PANTHER" id="PTHR33164">
    <property type="entry name" value="TRANSCRIPTIONAL REGULATOR, MARR FAMILY"/>
    <property type="match status" value="1"/>
</dbReference>
<dbReference type="InterPro" id="IPR036390">
    <property type="entry name" value="WH_DNA-bd_sf"/>
</dbReference>
<dbReference type="AlphaFoldDB" id="A0A6J4PQC6"/>
<accession>A0A6J4PQC6</accession>
<protein>
    <submittedName>
        <fullName evidence="2">Transcriptional regulator, MarR family</fullName>
    </submittedName>
</protein>
<dbReference type="CDD" id="cd00090">
    <property type="entry name" value="HTH_ARSR"/>
    <property type="match status" value="1"/>
</dbReference>
<proteinExistence type="predicted"/>
<dbReference type="EMBL" id="CADCUW010000314">
    <property type="protein sequence ID" value="CAA9420690.1"/>
    <property type="molecule type" value="Genomic_DNA"/>
</dbReference>
<dbReference type="InterPro" id="IPR000835">
    <property type="entry name" value="HTH_MarR-typ"/>
</dbReference>
<dbReference type="PANTHER" id="PTHR33164:SF43">
    <property type="entry name" value="HTH-TYPE TRANSCRIPTIONAL REPRESSOR YETL"/>
    <property type="match status" value="1"/>
</dbReference>
<dbReference type="PROSITE" id="PS50995">
    <property type="entry name" value="HTH_MARR_2"/>
    <property type="match status" value="1"/>
</dbReference>
<evidence type="ECO:0000313" key="2">
    <source>
        <dbReference type="EMBL" id="CAA9420690.1"/>
    </source>
</evidence>
<evidence type="ECO:0000259" key="1">
    <source>
        <dbReference type="PROSITE" id="PS50995"/>
    </source>
</evidence>
<organism evidence="2">
    <name type="scientific">uncultured Rubrobacteraceae bacterium</name>
    <dbReference type="NCBI Taxonomy" id="349277"/>
    <lineage>
        <taxon>Bacteria</taxon>
        <taxon>Bacillati</taxon>
        <taxon>Actinomycetota</taxon>
        <taxon>Rubrobacteria</taxon>
        <taxon>Rubrobacterales</taxon>
        <taxon>Rubrobacteraceae</taxon>
        <taxon>environmental samples</taxon>
    </lineage>
</organism>
<sequence>MKSNGVEVNHPVKETTGFALAKVCKAHRGNVGGMLAEVGLHVGQEMVLIELWQSDGLRGGELACRLGVEPPTVTKMLRRLEGIGLVERRPDPTDARSFRVYLTEEGRALEDPVSLSWERAEERTFAGLDASERRELGRLLAKVRAGLGASRN</sequence>
<dbReference type="Gene3D" id="1.10.10.10">
    <property type="entry name" value="Winged helix-like DNA-binding domain superfamily/Winged helix DNA-binding domain"/>
    <property type="match status" value="1"/>
</dbReference>
<dbReference type="GO" id="GO:0006950">
    <property type="term" value="P:response to stress"/>
    <property type="evidence" value="ECO:0007669"/>
    <property type="project" value="TreeGrafter"/>
</dbReference>
<dbReference type="InterPro" id="IPR039422">
    <property type="entry name" value="MarR/SlyA-like"/>
</dbReference>
<dbReference type="InterPro" id="IPR036388">
    <property type="entry name" value="WH-like_DNA-bd_sf"/>
</dbReference>
<dbReference type="SUPFAM" id="SSF46785">
    <property type="entry name" value="Winged helix' DNA-binding domain"/>
    <property type="match status" value="1"/>
</dbReference>
<feature type="domain" description="HTH marR-type" evidence="1">
    <location>
        <begin position="13"/>
        <end position="145"/>
    </location>
</feature>
<name>A0A6J4PQC6_9ACTN</name>
<dbReference type="PRINTS" id="PR00598">
    <property type="entry name" value="HTHMARR"/>
</dbReference>
<dbReference type="GO" id="GO:0003700">
    <property type="term" value="F:DNA-binding transcription factor activity"/>
    <property type="evidence" value="ECO:0007669"/>
    <property type="project" value="InterPro"/>
</dbReference>
<dbReference type="SMART" id="SM00347">
    <property type="entry name" value="HTH_MARR"/>
    <property type="match status" value="1"/>
</dbReference>
<reference evidence="2" key="1">
    <citation type="submission" date="2020-02" db="EMBL/GenBank/DDBJ databases">
        <authorList>
            <person name="Meier V. D."/>
        </authorList>
    </citation>
    <scope>NUCLEOTIDE SEQUENCE</scope>
    <source>
        <strain evidence="2">AVDCRST_MAG01</strain>
    </source>
</reference>
<dbReference type="Pfam" id="PF01047">
    <property type="entry name" value="MarR"/>
    <property type="match status" value="1"/>
</dbReference>
<gene>
    <name evidence="2" type="ORF">AVDCRST_MAG01-01-2262</name>
</gene>
<dbReference type="InterPro" id="IPR011991">
    <property type="entry name" value="ArsR-like_HTH"/>
</dbReference>